<dbReference type="SUPFAM" id="SSF52833">
    <property type="entry name" value="Thioredoxin-like"/>
    <property type="match status" value="1"/>
</dbReference>
<protein>
    <recommendedName>
        <fullName evidence="2">Thioredoxin domain-containing protein</fullName>
    </recommendedName>
</protein>
<feature type="region of interest" description="Disordered" evidence="1">
    <location>
        <begin position="1"/>
        <end position="122"/>
    </location>
</feature>
<dbReference type="Proteomes" id="UP000678393">
    <property type="component" value="Unassembled WGS sequence"/>
</dbReference>
<dbReference type="InterPro" id="IPR013766">
    <property type="entry name" value="Thioredoxin_domain"/>
</dbReference>
<feature type="compositionally biased region" description="Low complexity" evidence="1">
    <location>
        <begin position="19"/>
        <end position="50"/>
    </location>
</feature>
<gene>
    <name evidence="3" type="ORF">CUNI_LOCUS19859</name>
</gene>
<sequence>MSRRNQYESPSSVQRSPTSPEWRSPSSPQRSPTSAEWRSPSSSQSSTSSPEWRNPGSPQWRSADSSEGSSVFSEWSPGSFEWSPDTEAAIREQWPDSLSTSISPYMFPPTATPQRPGVSNLRTQMPRPEQKHFFPPNPPGEYKPEVPRLGRVFKSEEDLHYRPPVPEKNFPRHPPTPEEEFTFPSRNVVYITDENFKQKIQPMAKGLVYFYNSRGNRNNRNEKTFVSAADTLHHELFLFGAIDCAFETGVCNHYQITETPIIKLFSNGFDVSTIHRPESFGVDALQKFITWAPELKKPRDQEGKDFVEEAARKKQQIYYYKQQSEYYR</sequence>
<feature type="compositionally biased region" description="Low complexity" evidence="1">
    <location>
        <begin position="62"/>
        <end position="76"/>
    </location>
</feature>
<dbReference type="Pfam" id="PF00085">
    <property type="entry name" value="Thioredoxin"/>
    <property type="match status" value="1"/>
</dbReference>
<feature type="compositionally biased region" description="Polar residues" evidence="1">
    <location>
        <begin position="7"/>
        <end position="18"/>
    </location>
</feature>
<dbReference type="InterPro" id="IPR036249">
    <property type="entry name" value="Thioredoxin-like_sf"/>
</dbReference>
<comment type="caution">
    <text evidence="3">The sequence shown here is derived from an EMBL/GenBank/DDBJ whole genome shotgun (WGS) entry which is preliminary data.</text>
</comment>
<evidence type="ECO:0000313" key="4">
    <source>
        <dbReference type="Proteomes" id="UP000678393"/>
    </source>
</evidence>
<dbReference type="EMBL" id="CAJHNH020007013">
    <property type="protein sequence ID" value="CAG5134301.1"/>
    <property type="molecule type" value="Genomic_DNA"/>
</dbReference>
<organism evidence="3 4">
    <name type="scientific">Candidula unifasciata</name>
    <dbReference type="NCBI Taxonomy" id="100452"/>
    <lineage>
        <taxon>Eukaryota</taxon>
        <taxon>Metazoa</taxon>
        <taxon>Spiralia</taxon>
        <taxon>Lophotrochozoa</taxon>
        <taxon>Mollusca</taxon>
        <taxon>Gastropoda</taxon>
        <taxon>Heterobranchia</taxon>
        <taxon>Euthyneura</taxon>
        <taxon>Panpulmonata</taxon>
        <taxon>Eupulmonata</taxon>
        <taxon>Stylommatophora</taxon>
        <taxon>Helicina</taxon>
        <taxon>Helicoidea</taxon>
        <taxon>Geomitridae</taxon>
        <taxon>Candidula</taxon>
    </lineage>
</organism>
<evidence type="ECO:0000259" key="2">
    <source>
        <dbReference type="Pfam" id="PF00085"/>
    </source>
</evidence>
<evidence type="ECO:0000256" key="1">
    <source>
        <dbReference type="SAM" id="MobiDB-lite"/>
    </source>
</evidence>
<feature type="domain" description="Thioredoxin" evidence="2">
    <location>
        <begin position="188"/>
        <end position="275"/>
    </location>
</feature>
<dbReference type="AlphaFoldDB" id="A0A8S4A7L8"/>
<evidence type="ECO:0000313" key="3">
    <source>
        <dbReference type="EMBL" id="CAG5134301.1"/>
    </source>
</evidence>
<keyword evidence="4" id="KW-1185">Reference proteome</keyword>
<name>A0A8S4A7L8_9EUPU</name>
<reference evidence="3" key="1">
    <citation type="submission" date="2021-04" db="EMBL/GenBank/DDBJ databases">
        <authorList>
            <consortium name="Molecular Ecology Group"/>
        </authorList>
    </citation>
    <scope>NUCLEOTIDE SEQUENCE</scope>
</reference>
<proteinExistence type="predicted"/>
<dbReference type="CDD" id="cd02961">
    <property type="entry name" value="PDI_a_family"/>
    <property type="match status" value="1"/>
</dbReference>
<feature type="region of interest" description="Disordered" evidence="1">
    <location>
        <begin position="161"/>
        <end position="181"/>
    </location>
</feature>
<accession>A0A8S4A7L8</accession>
<dbReference type="Gene3D" id="3.40.30.10">
    <property type="entry name" value="Glutaredoxin"/>
    <property type="match status" value="1"/>
</dbReference>